<dbReference type="OrthoDB" id="3556991at2"/>
<evidence type="ECO:0008006" key="10">
    <source>
        <dbReference type="Google" id="ProtNLM"/>
    </source>
</evidence>
<dbReference type="Proteomes" id="UP000185628">
    <property type="component" value="Unassembled WGS sequence"/>
</dbReference>
<dbReference type="GO" id="GO:0005886">
    <property type="term" value="C:plasma membrane"/>
    <property type="evidence" value="ECO:0007669"/>
    <property type="project" value="UniProtKB-SubCell"/>
</dbReference>
<evidence type="ECO:0000256" key="7">
    <source>
        <dbReference type="SAM" id="Phobius"/>
    </source>
</evidence>
<proteinExistence type="inferred from homology"/>
<keyword evidence="6 7" id="KW-0472">Membrane</keyword>
<evidence type="ECO:0000256" key="5">
    <source>
        <dbReference type="ARBA" id="ARBA00022989"/>
    </source>
</evidence>
<evidence type="ECO:0000256" key="4">
    <source>
        <dbReference type="ARBA" id="ARBA00022692"/>
    </source>
</evidence>
<evidence type="ECO:0000256" key="1">
    <source>
        <dbReference type="ARBA" id="ARBA00004651"/>
    </source>
</evidence>
<sequence length="192" mass="21409">MIIWLTLVWVLLWGEASIGNVLNGVLLALLISYLTPLPRLAARYQVRPLAVVVLVARFLFDVVTASISVAWLVVTFQQPRSAVVRIQTRSHNDLYLAATAGLTTLVPGSVAIEALKFSGLLYVHVLDVDPESPRRSLDEFRLAVLAQEERLLRAFASDDELLDAGYDLGWRCQGPEYYREDALAARMEQEAN</sequence>
<dbReference type="PANTHER" id="PTHR34584">
    <property type="entry name" value="NA(+)/H(+) ANTIPORTER SUBUNIT E1"/>
    <property type="match status" value="1"/>
</dbReference>
<feature type="transmembrane region" description="Helical" evidence="7">
    <location>
        <begin position="94"/>
        <end position="112"/>
    </location>
</feature>
<dbReference type="PANTHER" id="PTHR34584:SF1">
    <property type="entry name" value="NA(+)_H(+) ANTIPORTER SUBUNIT E1"/>
    <property type="match status" value="1"/>
</dbReference>
<comment type="similarity">
    <text evidence="2">Belongs to the CPA3 antiporters (TC 2.A.63) subunit E family.</text>
</comment>
<dbReference type="GO" id="GO:0008324">
    <property type="term" value="F:monoatomic cation transmembrane transporter activity"/>
    <property type="evidence" value="ECO:0007669"/>
    <property type="project" value="InterPro"/>
</dbReference>
<evidence type="ECO:0000256" key="3">
    <source>
        <dbReference type="ARBA" id="ARBA00022475"/>
    </source>
</evidence>
<evidence type="ECO:0000256" key="6">
    <source>
        <dbReference type="ARBA" id="ARBA00023136"/>
    </source>
</evidence>
<organism evidence="8 9">
    <name type="scientific">Bowdeniella nasicola</name>
    <dbReference type="NCBI Taxonomy" id="208480"/>
    <lineage>
        <taxon>Bacteria</taxon>
        <taxon>Bacillati</taxon>
        <taxon>Actinomycetota</taxon>
        <taxon>Actinomycetes</taxon>
        <taxon>Actinomycetales</taxon>
        <taxon>Actinomycetaceae</taxon>
        <taxon>Bowdeniella</taxon>
    </lineage>
</organism>
<dbReference type="Pfam" id="PF01899">
    <property type="entry name" value="MNHE"/>
    <property type="match status" value="1"/>
</dbReference>
<dbReference type="EMBL" id="MQVR01000054">
    <property type="protein sequence ID" value="OKL53551.1"/>
    <property type="molecule type" value="Genomic_DNA"/>
</dbReference>
<evidence type="ECO:0000313" key="9">
    <source>
        <dbReference type="Proteomes" id="UP000185628"/>
    </source>
</evidence>
<dbReference type="AlphaFoldDB" id="A0A1Q5Q139"/>
<dbReference type="NCBIfam" id="NF006521">
    <property type="entry name" value="PRK08965.1-5"/>
    <property type="match status" value="1"/>
</dbReference>
<evidence type="ECO:0000256" key="2">
    <source>
        <dbReference type="ARBA" id="ARBA00006228"/>
    </source>
</evidence>
<keyword evidence="9" id="KW-1185">Reference proteome</keyword>
<keyword evidence="4 7" id="KW-0812">Transmembrane</keyword>
<dbReference type="InterPro" id="IPR002758">
    <property type="entry name" value="Cation_antiport_E"/>
</dbReference>
<accession>A0A1Q5Q139</accession>
<gene>
    <name evidence="8" type="ORF">BSZ39_08925</name>
</gene>
<reference evidence="9" key="1">
    <citation type="submission" date="2016-12" db="EMBL/GenBank/DDBJ databases">
        <authorList>
            <person name="Meng X."/>
        </authorList>
    </citation>
    <scope>NUCLEOTIDE SEQUENCE [LARGE SCALE GENOMIC DNA]</scope>
    <source>
        <strain evidence="9">DSM 19116</strain>
    </source>
</reference>
<protein>
    <recommendedName>
        <fullName evidence="10">Na+/H+ antiporter subunit E</fullName>
    </recommendedName>
</protein>
<feature type="transmembrane region" description="Helical" evidence="7">
    <location>
        <begin position="49"/>
        <end position="74"/>
    </location>
</feature>
<comment type="caution">
    <text evidence="8">The sequence shown here is derived from an EMBL/GenBank/DDBJ whole genome shotgun (WGS) entry which is preliminary data.</text>
</comment>
<keyword evidence="3" id="KW-1003">Cell membrane</keyword>
<keyword evidence="5 7" id="KW-1133">Transmembrane helix</keyword>
<evidence type="ECO:0000313" key="8">
    <source>
        <dbReference type="EMBL" id="OKL53551.1"/>
    </source>
</evidence>
<comment type="subcellular location">
    <subcellularLocation>
        <location evidence="1">Cell membrane</location>
        <topology evidence="1">Multi-pass membrane protein</topology>
    </subcellularLocation>
</comment>
<name>A0A1Q5Q139_9ACTO</name>